<dbReference type="Proteomes" id="UP000054709">
    <property type="component" value="Unassembled WGS sequence"/>
</dbReference>
<dbReference type="AlphaFoldDB" id="A0A0W1B3Q0"/>
<gene>
    <name evidence="1" type="ORF">UQ64_06840</name>
</gene>
<keyword evidence="2" id="KW-1185">Reference proteome</keyword>
<evidence type="ECO:0000313" key="2">
    <source>
        <dbReference type="Proteomes" id="UP000054709"/>
    </source>
</evidence>
<organism evidence="1 2">
    <name type="scientific">Paenibacillus etheri</name>
    <dbReference type="NCBI Taxonomy" id="1306852"/>
    <lineage>
        <taxon>Bacteria</taxon>
        <taxon>Bacillati</taxon>
        <taxon>Bacillota</taxon>
        <taxon>Bacilli</taxon>
        <taxon>Bacillales</taxon>
        <taxon>Paenibacillaceae</taxon>
        <taxon>Paenibacillus</taxon>
    </lineage>
</organism>
<comment type="caution">
    <text evidence="1">The sequence shown here is derived from an EMBL/GenBank/DDBJ whole genome shotgun (WGS) entry which is preliminary data.</text>
</comment>
<evidence type="ECO:0000313" key="1">
    <source>
        <dbReference type="EMBL" id="KTD88200.1"/>
    </source>
</evidence>
<accession>A0A0W1B3Q0</accession>
<reference evidence="1 2" key="1">
    <citation type="journal article" date="2015" name="Int. Biodeterior. Biodegradation">
        <title>Physiological and genetic screening methods for the isolation of methyl tert-butyl ether-degrading bacteria for bioremediation purposes.</title>
        <authorList>
            <person name="Guisado I.M."/>
            <person name="Purswani J."/>
            <person name="Gonzalez Lopez J."/>
            <person name="Pozo C."/>
        </authorList>
    </citation>
    <scope>NUCLEOTIDE SEQUENCE [LARGE SCALE GENOMIC DNA]</scope>
    <source>
        <strain evidence="1 2">SH7</strain>
    </source>
</reference>
<evidence type="ECO:0008006" key="3">
    <source>
        <dbReference type="Google" id="ProtNLM"/>
    </source>
</evidence>
<name>A0A0W1B3Q0_9BACL</name>
<proteinExistence type="predicted"/>
<sequence>MKMSVGQIVEIIYQDKAGKITQRKIEIIGIRDGCIRATCLTTNSPRVFLESSILSWQPIQEGRYA</sequence>
<protein>
    <recommendedName>
        <fullName evidence="3">WYL domain-containing protein</fullName>
    </recommendedName>
</protein>
<dbReference type="EMBL" id="LCZJ02000015">
    <property type="protein sequence ID" value="KTD88200.1"/>
    <property type="molecule type" value="Genomic_DNA"/>
</dbReference>